<dbReference type="InterPro" id="IPR031648">
    <property type="entry name" value="TMEM82"/>
</dbReference>
<feature type="transmembrane region" description="Helical" evidence="2">
    <location>
        <begin position="237"/>
        <end position="254"/>
    </location>
</feature>
<sequence length="351" mass="37847">MLSFIRSWLPGIPGWLTFEANPLDSLLQGLVGACGVSVLCSLMRVHLFLKATSSDKEERCGKKPSGTKGGAVGSLGRTLQFWILTGLLGLIGPRVASLVVLEFCLRAGSAKITAGADVTSNYVQSHLVQCQFSLGCALSCSLQFLQEGALHRSLSLLTALLPSWLLASQSERLRRHATALYPLHSSQRYCGLCMTLLASGHALLPHLCRAVVVTFAVAAVAAISTVNHHFLSAADALRFWTPLTICYTMLVVYMQEDQHRRPGGEVLLHTAVVRLGALLGLMLMLGTWADVGHILLCFLGEMACLIPSQDLMDCVTEEESHEAVNKSPRRLSTDSSPVTPSELALPSSKEL</sequence>
<keyword evidence="4" id="KW-1185">Reference proteome</keyword>
<dbReference type="Pfam" id="PF15816">
    <property type="entry name" value="TMEM82"/>
    <property type="match status" value="1"/>
</dbReference>
<dbReference type="PANTHER" id="PTHR35257:SF1">
    <property type="entry name" value="TRANSMEMBRANE PROTEIN 82"/>
    <property type="match status" value="1"/>
</dbReference>
<feature type="transmembrane region" description="Helical" evidence="2">
    <location>
        <begin position="266"/>
        <end position="289"/>
    </location>
</feature>
<feature type="region of interest" description="Disordered" evidence="1">
    <location>
        <begin position="321"/>
        <end position="351"/>
    </location>
</feature>
<gene>
    <name evidence="3" type="ORF">ANANG_G00245750</name>
</gene>
<dbReference type="PANTHER" id="PTHR35257">
    <property type="entry name" value="TRANSMEMBRANE PROTEIN 82"/>
    <property type="match status" value="1"/>
</dbReference>
<evidence type="ECO:0000256" key="1">
    <source>
        <dbReference type="SAM" id="MobiDB-lite"/>
    </source>
</evidence>
<protein>
    <recommendedName>
        <fullName evidence="5">Transmembrane protein 82</fullName>
    </recommendedName>
</protein>
<evidence type="ECO:0000256" key="2">
    <source>
        <dbReference type="SAM" id="Phobius"/>
    </source>
</evidence>
<keyword evidence="2" id="KW-0472">Membrane</keyword>
<dbReference type="AlphaFoldDB" id="A0A9D3RM24"/>
<evidence type="ECO:0008006" key="5">
    <source>
        <dbReference type="Google" id="ProtNLM"/>
    </source>
</evidence>
<feature type="transmembrane region" description="Helical" evidence="2">
    <location>
        <begin position="211"/>
        <end position="231"/>
    </location>
</feature>
<comment type="caution">
    <text evidence="3">The sequence shown here is derived from an EMBL/GenBank/DDBJ whole genome shotgun (WGS) entry which is preliminary data.</text>
</comment>
<accession>A0A9D3RM24</accession>
<dbReference type="EMBL" id="JAFIRN010000014">
    <property type="protein sequence ID" value="KAG5835604.1"/>
    <property type="molecule type" value="Genomic_DNA"/>
</dbReference>
<keyword evidence="2" id="KW-0812">Transmembrane</keyword>
<organism evidence="3 4">
    <name type="scientific">Anguilla anguilla</name>
    <name type="common">European freshwater eel</name>
    <name type="synonym">Muraena anguilla</name>
    <dbReference type="NCBI Taxonomy" id="7936"/>
    <lineage>
        <taxon>Eukaryota</taxon>
        <taxon>Metazoa</taxon>
        <taxon>Chordata</taxon>
        <taxon>Craniata</taxon>
        <taxon>Vertebrata</taxon>
        <taxon>Euteleostomi</taxon>
        <taxon>Actinopterygii</taxon>
        <taxon>Neopterygii</taxon>
        <taxon>Teleostei</taxon>
        <taxon>Anguilliformes</taxon>
        <taxon>Anguillidae</taxon>
        <taxon>Anguilla</taxon>
    </lineage>
</organism>
<evidence type="ECO:0000313" key="4">
    <source>
        <dbReference type="Proteomes" id="UP001044222"/>
    </source>
</evidence>
<reference evidence="3" key="1">
    <citation type="submission" date="2021-01" db="EMBL/GenBank/DDBJ databases">
        <title>A chromosome-scale assembly of European eel, Anguilla anguilla.</title>
        <authorList>
            <person name="Henkel C."/>
            <person name="Jong-Raadsen S.A."/>
            <person name="Dufour S."/>
            <person name="Weltzien F.-A."/>
            <person name="Palstra A.P."/>
            <person name="Pelster B."/>
            <person name="Spaink H.P."/>
            <person name="Van Den Thillart G.E."/>
            <person name="Jansen H."/>
            <person name="Zahm M."/>
            <person name="Klopp C."/>
            <person name="Cedric C."/>
            <person name="Louis A."/>
            <person name="Berthelot C."/>
            <person name="Parey E."/>
            <person name="Roest Crollius H."/>
            <person name="Montfort J."/>
            <person name="Robinson-Rechavi M."/>
            <person name="Bucao C."/>
            <person name="Bouchez O."/>
            <person name="Gislard M."/>
            <person name="Lluch J."/>
            <person name="Milhes M."/>
            <person name="Lampietro C."/>
            <person name="Lopez Roques C."/>
            <person name="Donnadieu C."/>
            <person name="Braasch I."/>
            <person name="Desvignes T."/>
            <person name="Postlethwait J."/>
            <person name="Bobe J."/>
            <person name="Guiguen Y."/>
            <person name="Dirks R."/>
        </authorList>
    </citation>
    <scope>NUCLEOTIDE SEQUENCE</scope>
    <source>
        <strain evidence="3">Tag_6206</strain>
        <tissue evidence="3">Liver</tissue>
    </source>
</reference>
<feature type="transmembrane region" description="Helical" evidence="2">
    <location>
        <begin position="26"/>
        <end position="49"/>
    </location>
</feature>
<name>A0A9D3RM24_ANGAN</name>
<proteinExistence type="predicted"/>
<keyword evidence="2" id="KW-1133">Transmembrane helix</keyword>
<evidence type="ECO:0000313" key="3">
    <source>
        <dbReference type="EMBL" id="KAG5835604.1"/>
    </source>
</evidence>
<dbReference type="Proteomes" id="UP001044222">
    <property type="component" value="Chromosome 14"/>
</dbReference>